<sequence>MLDCLFGDIHASCDRHRSISLACHSYADPPPAPTTSHLHGISATRGIFNLPCTLPVTHLAHTNPTLCPRPSPALPISRAPLPTPPGAPSPLGHLSRFPPANCTRSTPPHPSAVPRFPSSFYSTRHLPRRPASLTTMPSSLYVPVLVAGMLITGSSNSLWSKWQDMQCVENCDDPNPRHHVLYEQPIWQTLQMFLGEMLCFLPVILTWLNSKRRTAAVQLPQTEEDIDEDQEDAQPSRPGSSAAKDFPDAGPLPLQGWNYLLFWFPAICDLTGTTVRIISYSSLAVYVCGDSESNFLSSEGSLSRSVFICTPVINV</sequence>
<organism evidence="2 3">
    <name type="scientific">Cerrena zonata</name>
    <dbReference type="NCBI Taxonomy" id="2478898"/>
    <lineage>
        <taxon>Eukaryota</taxon>
        <taxon>Fungi</taxon>
        <taxon>Dikarya</taxon>
        <taxon>Basidiomycota</taxon>
        <taxon>Agaricomycotina</taxon>
        <taxon>Agaricomycetes</taxon>
        <taxon>Polyporales</taxon>
        <taxon>Cerrenaceae</taxon>
        <taxon>Cerrena</taxon>
    </lineage>
</organism>
<reference evidence="2 3" key="1">
    <citation type="submission" date="2022-09" db="EMBL/GenBank/DDBJ databases">
        <authorList>
            <person name="Palmer J.M."/>
        </authorList>
    </citation>
    <scope>NUCLEOTIDE SEQUENCE [LARGE SCALE GENOMIC DNA]</scope>
    <source>
        <strain evidence="2 3">DSM 7382</strain>
    </source>
</reference>
<dbReference type="AlphaFoldDB" id="A0AAW0GIU1"/>
<comment type="caution">
    <text evidence="2">The sequence shown here is derived from an EMBL/GenBank/DDBJ whole genome shotgun (WGS) entry which is preliminary data.</text>
</comment>
<accession>A0AAW0GIU1</accession>
<keyword evidence="3" id="KW-1185">Reference proteome</keyword>
<evidence type="ECO:0000256" key="1">
    <source>
        <dbReference type="SAM" id="MobiDB-lite"/>
    </source>
</evidence>
<gene>
    <name evidence="2" type="ORF">QCA50_002830</name>
</gene>
<feature type="region of interest" description="Disordered" evidence="1">
    <location>
        <begin position="219"/>
        <end position="245"/>
    </location>
</feature>
<evidence type="ECO:0000313" key="2">
    <source>
        <dbReference type="EMBL" id="KAK7693263.1"/>
    </source>
</evidence>
<feature type="compositionally biased region" description="Acidic residues" evidence="1">
    <location>
        <begin position="222"/>
        <end position="232"/>
    </location>
</feature>
<dbReference type="PANTHER" id="PTHR13146:SF0">
    <property type="entry name" value="SOLUTE CARRIER FAMILY 35 MEMBER F6"/>
    <property type="match status" value="1"/>
</dbReference>
<dbReference type="EMBL" id="JASBNA010000003">
    <property type="protein sequence ID" value="KAK7693263.1"/>
    <property type="molecule type" value="Genomic_DNA"/>
</dbReference>
<feature type="region of interest" description="Disordered" evidence="1">
    <location>
        <begin position="80"/>
        <end position="114"/>
    </location>
</feature>
<name>A0AAW0GIU1_9APHY</name>
<protein>
    <submittedName>
        <fullName evidence="2">Uncharacterized protein</fullName>
    </submittedName>
</protein>
<proteinExistence type="predicted"/>
<dbReference type="PANTHER" id="PTHR13146">
    <property type="match status" value="1"/>
</dbReference>
<evidence type="ECO:0000313" key="3">
    <source>
        <dbReference type="Proteomes" id="UP001385951"/>
    </source>
</evidence>
<dbReference type="Proteomes" id="UP001385951">
    <property type="component" value="Unassembled WGS sequence"/>
</dbReference>
<dbReference type="GO" id="GO:0016020">
    <property type="term" value="C:membrane"/>
    <property type="evidence" value="ECO:0007669"/>
    <property type="project" value="TreeGrafter"/>
</dbReference>